<dbReference type="PANTHER" id="PTHR45138:SF9">
    <property type="entry name" value="DIGUANYLATE CYCLASE DGCM-RELATED"/>
    <property type="match status" value="1"/>
</dbReference>
<feature type="transmembrane region" description="Helical" evidence="3">
    <location>
        <begin position="118"/>
        <end position="136"/>
    </location>
</feature>
<dbReference type="InterPro" id="IPR029787">
    <property type="entry name" value="Nucleotide_cyclase"/>
</dbReference>
<dbReference type="InterPro" id="IPR029016">
    <property type="entry name" value="GAF-like_dom_sf"/>
</dbReference>
<dbReference type="Gene3D" id="3.30.450.40">
    <property type="match status" value="1"/>
</dbReference>
<keyword evidence="5" id="KW-0548">Nucleotidyltransferase</keyword>
<evidence type="ECO:0000256" key="2">
    <source>
        <dbReference type="ARBA" id="ARBA00034247"/>
    </source>
</evidence>
<feature type="transmembrane region" description="Helical" evidence="3">
    <location>
        <begin position="156"/>
        <end position="179"/>
    </location>
</feature>
<evidence type="ECO:0000313" key="5">
    <source>
        <dbReference type="EMBL" id="MDB1124986.1"/>
    </source>
</evidence>
<keyword evidence="3" id="KW-0472">Membrane</keyword>
<evidence type="ECO:0000259" key="4">
    <source>
        <dbReference type="PROSITE" id="PS50887"/>
    </source>
</evidence>
<gene>
    <name evidence="5" type="ORF">PGX00_15620</name>
</gene>
<dbReference type="GO" id="GO:0052621">
    <property type="term" value="F:diguanylate cyclase activity"/>
    <property type="evidence" value="ECO:0007669"/>
    <property type="project" value="UniProtKB-EC"/>
</dbReference>
<dbReference type="EMBL" id="JAQLOI010000003">
    <property type="protein sequence ID" value="MDB1124986.1"/>
    <property type="molecule type" value="Genomic_DNA"/>
</dbReference>
<keyword evidence="3" id="KW-0812">Transmembrane</keyword>
<keyword evidence="6" id="KW-1185">Reference proteome</keyword>
<comment type="catalytic activity">
    <reaction evidence="2">
        <text>2 GTP = 3',3'-c-di-GMP + 2 diphosphate</text>
        <dbReference type="Rhea" id="RHEA:24898"/>
        <dbReference type="ChEBI" id="CHEBI:33019"/>
        <dbReference type="ChEBI" id="CHEBI:37565"/>
        <dbReference type="ChEBI" id="CHEBI:58805"/>
        <dbReference type="EC" id="2.7.7.65"/>
    </reaction>
</comment>
<organism evidence="5 6">
    <name type="scientific">Vibrio algarum</name>
    <dbReference type="NCBI Taxonomy" id="3020714"/>
    <lineage>
        <taxon>Bacteria</taxon>
        <taxon>Pseudomonadati</taxon>
        <taxon>Pseudomonadota</taxon>
        <taxon>Gammaproteobacteria</taxon>
        <taxon>Vibrionales</taxon>
        <taxon>Vibrionaceae</taxon>
        <taxon>Vibrio</taxon>
    </lineage>
</organism>
<keyword evidence="5" id="KW-0808">Transferase</keyword>
<feature type="domain" description="GGDEF" evidence="4">
    <location>
        <begin position="422"/>
        <end position="552"/>
    </location>
</feature>
<dbReference type="InterPro" id="IPR050469">
    <property type="entry name" value="Diguanylate_Cyclase"/>
</dbReference>
<feature type="transmembrane region" description="Helical" evidence="3">
    <location>
        <begin position="59"/>
        <end position="81"/>
    </location>
</feature>
<dbReference type="SMART" id="SM00065">
    <property type="entry name" value="GAF"/>
    <property type="match status" value="1"/>
</dbReference>
<dbReference type="Gene3D" id="3.30.70.270">
    <property type="match status" value="1"/>
</dbReference>
<evidence type="ECO:0000256" key="1">
    <source>
        <dbReference type="ARBA" id="ARBA00012528"/>
    </source>
</evidence>
<dbReference type="NCBIfam" id="TIGR00254">
    <property type="entry name" value="GGDEF"/>
    <property type="match status" value="1"/>
</dbReference>
<reference evidence="5 6" key="1">
    <citation type="submission" date="2023-01" db="EMBL/GenBank/DDBJ databases">
        <title>Vibrio sp. KJ40-1 sp.nov, isolated from marine algae.</title>
        <authorList>
            <person name="Butt M."/>
            <person name="Kim J.M.J."/>
            <person name="Jeon C.O.C."/>
        </authorList>
    </citation>
    <scope>NUCLEOTIDE SEQUENCE [LARGE SCALE GENOMIC DNA]</scope>
    <source>
        <strain evidence="5 6">KJ40-1</strain>
    </source>
</reference>
<dbReference type="InterPro" id="IPR003018">
    <property type="entry name" value="GAF"/>
</dbReference>
<accession>A0ABT4YV05</accession>
<feature type="transmembrane region" description="Helical" evidence="3">
    <location>
        <begin position="191"/>
        <end position="212"/>
    </location>
</feature>
<name>A0ABT4YV05_9VIBR</name>
<evidence type="ECO:0000256" key="3">
    <source>
        <dbReference type="SAM" id="Phobius"/>
    </source>
</evidence>
<dbReference type="Pfam" id="PF00990">
    <property type="entry name" value="GGDEF"/>
    <property type="match status" value="1"/>
</dbReference>
<evidence type="ECO:0000313" key="6">
    <source>
        <dbReference type="Proteomes" id="UP001210678"/>
    </source>
</evidence>
<dbReference type="PROSITE" id="PS50887">
    <property type="entry name" value="GGDEF"/>
    <property type="match status" value="1"/>
</dbReference>
<proteinExistence type="predicted"/>
<dbReference type="CDD" id="cd01949">
    <property type="entry name" value="GGDEF"/>
    <property type="match status" value="1"/>
</dbReference>
<feature type="transmembrane region" description="Helical" evidence="3">
    <location>
        <begin position="6"/>
        <end position="24"/>
    </location>
</feature>
<dbReference type="SMART" id="SM00267">
    <property type="entry name" value="GGDEF"/>
    <property type="match status" value="1"/>
</dbReference>
<dbReference type="InterPro" id="IPR000160">
    <property type="entry name" value="GGDEF_dom"/>
</dbReference>
<dbReference type="EC" id="2.7.7.65" evidence="1"/>
<dbReference type="SUPFAM" id="SSF55073">
    <property type="entry name" value="Nucleotide cyclase"/>
    <property type="match status" value="1"/>
</dbReference>
<protein>
    <recommendedName>
        <fullName evidence="1">diguanylate cyclase</fullName>
        <ecNumber evidence="1">2.7.7.65</ecNumber>
    </recommendedName>
</protein>
<dbReference type="SUPFAM" id="SSF55781">
    <property type="entry name" value="GAF domain-like"/>
    <property type="match status" value="1"/>
</dbReference>
<dbReference type="Proteomes" id="UP001210678">
    <property type="component" value="Unassembled WGS sequence"/>
</dbReference>
<sequence>MDNFTLLATMFIVAGVNAVFTFASSKNAGETVSTEWRRSSILLLIAFSLILTQSSWPKFISIIIANYLLLLGFYFQIYTALCFEFKKMAESKPYLKIITIVYALSFLYFTYIDFHTTYRIIIISSLLALCYGYAVVKTRKNWKESKNLLRTKEVFYLFGVACLFYIGRTVVTIIEFGQVNSLFDKNTMTTVAFLFLIFFNLVFLMGMFNATIREKNVLINREKEKLNHLFDFLSDTAKHLKLEDLYPSIEKVLRKSFKVNTAAIFLKDEGENSHSMNYVFNDLDLPLDEVKHFNKGEGLSGKAMEENRVITIDIDTYPNRHVADAYKSMGVTNLVGIPLKTAEGVMGAITVVYSTDLKKQNVFNSELFYYLGEQIALVLQNALLYKKLTQLAETDSMTGLLNRRKMQEMFDLELKKAKRSNQSLTVAIIDLDNFKNVNDNYGHDCGDRVIKNAARVFQKECRETDYISRWGEEFLCLYASSDMSAGLLVTERVRKAFEKQSYPCLDKANVTISAGMAEYHEGMTMDQLIAQADKALYEAKRKGRNRIEQAVIENT</sequence>
<dbReference type="RefSeq" id="WP_272138276.1">
    <property type="nucleotide sequence ID" value="NZ_JAQLOI010000003.1"/>
</dbReference>
<dbReference type="PANTHER" id="PTHR45138">
    <property type="entry name" value="REGULATORY COMPONENTS OF SENSORY TRANSDUCTION SYSTEM"/>
    <property type="match status" value="1"/>
</dbReference>
<keyword evidence="3" id="KW-1133">Transmembrane helix</keyword>
<comment type="caution">
    <text evidence="5">The sequence shown here is derived from an EMBL/GenBank/DDBJ whole genome shotgun (WGS) entry which is preliminary data.</text>
</comment>
<feature type="transmembrane region" description="Helical" evidence="3">
    <location>
        <begin position="36"/>
        <end position="53"/>
    </location>
</feature>
<dbReference type="InterPro" id="IPR043128">
    <property type="entry name" value="Rev_trsase/Diguanyl_cyclase"/>
</dbReference>
<feature type="transmembrane region" description="Helical" evidence="3">
    <location>
        <begin position="93"/>
        <end position="112"/>
    </location>
</feature>